<dbReference type="Proteomes" id="UP000192738">
    <property type="component" value="Unassembled WGS sequence"/>
</dbReference>
<evidence type="ECO:0000256" key="1">
    <source>
        <dbReference type="SAM" id="Phobius"/>
    </source>
</evidence>
<reference evidence="2 3" key="1">
    <citation type="submission" date="2017-04" db="EMBL/GenBank/DDBJ databases">
        <authorList>
            <person name="Afonso C.L."/>
            <person name="Miller P.J."/>
            <person name="Scott M.A."/>
            <person name="Spackman E."/>
            <person name="Goraichik I."/>
            <person name="Dimitrov K.M."/>
            <person name="Suarez D.L."/>
            <person name="Swayne D.E."/>
        </authorList>
    </citation>
    <scope>NUCLEOTIDE SEQUENCE [LARGE SCALE GENOMIC DNA]</scope>
    <source>
        <strain evidence="2 3">DSM 5090</strain>
    </source>
</reference>
<dbReference type="STRING" id="112901.SAMN04488500_12323"/>
<proteinExistence type="predicted"/>
<keyword evidence="1" id="KW-0472">Membrane</keyword>
<name>A0A1W2ECQ2_9FIRM</name>
<feature type="transmembrane region" description="Helical" evidence="1">
    <location>
        <begin position="20"/>
        <end position="40"/>
    </location>
</feature>
<evidence type="ECO:0000313" key="3">
    <source>
        <dbReference type="Proteomes" id="UP000192738"/>
    </source>
</evidence>
<dbReference type="EMBL" id="FWXI01000023">
    <property type="protein sequence ID" value="SMD07465.1"/>
    <property type="molecule type" value="Genomic_DNA"/>
</dbReference>
<keyword evidence="3" id="KW-1185">Reference proteome</keyword>
<evidence type="ECO:0000313" key="2">
    <source>
        <dbReference type="EMBL" id="SMD07465.1"/>
    </source>
</evidence>
<dbReference type="RefSeq" id="WP_281252416.1">
    <property type="nucleotide sequence ID" value="NZ_CP155572.1"/>
</dbReference>
<keyword evidence="1" id="KW-1133">Transmembrane helix</keyword>
<dbReference type="AlphaFoldDB" id="A0A1W2ECQ2"/>
<gene>
    <name evidence="2" type="ORF">SAMN04488500_12323</name>
</gene>
<keyword evidence="1" id="KW-0812">Transmembrane</keyword>
<protein>
    <submittedName>
        <fullName evidence="2">Uncharacterized protein</fullName>
    </submittedName>
</protein>
<sequence>MTYVREILYKTSNLTTVKPWPVWGRLLFWTVVLGVIIDGLL</sequence>
<accession>A0A1W2ECQ2</accession>
<organism evidence="2 3">
    <name type="scientific">Sporomusa malonica</name>
    <dbReference type="NCBI Taxonomy" id="112901"/>
    <lineage>
        <taxon>Bacteria</taxon>
        <taxon>Bacillati</taxon>
        <taxon>Bacillota</taxon>
        <taxon>Negativicutes</taxon>
        <taxon>Selenomonadales</taxon>
        <taxon>Sporomusaceae</taxon>
        <taxon>Sporomusa</taxon>
    </lineage>
</organism>